<evidence type="ECO:0000256" key="3">
    <source>
        <dbReference type="SAM" id="MobiDB-lite"/>
    </source>
</evidence>
<dbReference type="InterPro" id="IPR023996">
    <property type="entry name" value="TonB-dep_OMP_SusC/RagA"/>
</dbReference>
<keyword evidence="1 2" id="KW-0472">Membrane</keyword>
<feature type="chain" id="PRO_5038847981" evidence="4">
    <location>
        <begin position="30"/>
        <end position="1008"/>
    </location>
</feature>
<dbReference type="Pfam" id="PF13620">
    <property type="entry name" value="CarboxypepD_reg"/>
    <property type="match status" value="1"/>
</dbReference>
<proteinExistence type="inferred from homology"/>
<protein>
    <submittedName>
        <fullName evidence="7">TonB-dependent receptor</fullName>
    </submittedName>
</protein>
<keyword evidence="1" id="KW-0812">Transmembrane</keyword>
<keyword evidence="1" id="KW-0813">Transport</keyword>
<evidence type="ECO:0000256" key="2">
    <source>
        <dbReference type="RuleBase" id="RU003357"/>
    </source>
</evidence>
<keyword evidence="2" id="KW-0798">TonB box</keyword>
<evidence type="ECO:0000256" key="4">
    <source>
        <dbReference type="SAM" id="SignalP"/>
    </source>
</evidence>
<accession>A0A9E2W457</accession>
<keyword evidence="1" id="KW-1134">Transmembrane beta strand</keyword>
<dbReference type="AlphaFoldDB" id="A0A9E2W457"/>
<gene>
    <name evidence="7" type="ORF">KTO63_10250</name>
</gene>
<dbReference type="InterPro" id="IPR023997">
    <property type="entry name" value="TonB-dep_OMP_SusC/RagA_CS"/>
</dbReference>
<feature type="signal peptide" evidence="4">
    <location>
        <begin position="1"/>
        <end position="29"/>
    </location>
</feature>
<dbReference type="Pfam" id="PF00593">
    <property type="entry name" value="TonB_dep_Rec_b-barrel"/>
    <property type="match status" value="1"/>
</dbReference>
<dbReference type="FunFam" id="2.170.130.10:FF:000008">
    <property type="entry name" value="SusC/RagA family TonB-linked outer membrane protein"/>
    <property type="match status" value="1"/>
</dbReference>
<keyword evidence="4" id="KW-0732">Signal</keyword>
<dbReference type="NCBIfam" id="TIGR04057">
    <property type="entry name" value="SusC_RagA_signa"/>
    <property type="match status" value="1"/>
</dbReference>
<dbReference type="InterPro" id="IPR012910">
    <property type="entry name" value="Plug_dom"/>
</dbReference>
<evidence type="ECO:0000313" key="8">
    <source>
        <dbReference type="Proteomes" id="UP000812270"/>
    </source>
</evidence>
<comment type="similarity">
    <text evidence="1 2">Belongs to the TonB-dependent receptor family.</text>
</comment>
<name>A0A9E2W457_9BACT</name>
<keyword evidence="1" id="KW-0998">Cell outer membrane</keyword>
<dbReference type="Pfam" id="PF07715">
    <property type="entry name" value="Plug"/>
    <property type="match status" value="1"/>
</dbReference>
<feature type="region of interest" description="Disordered" evidence="3">
    <location>
        <begin position="171"/>
        <end position="190"/>
    </location>
</feature>
<dbReference type="PROSITE" id="PS52016">
    <property type="entry name" value="TONB_DEPENDENT_REC_3"/>
    <property type="match status" value="1"/>
</dbReference>
<keyword evidence="8" id="KW-1185">Reference proteome</keyword>
<evidence type="ECO:0000259" key="5">
    <source>
        <dbReference type="Pfam" id="PF00593"/>
    </source>
</evidence>
<feature type="domain" description="TonB-dependent receptor-like beta-barrel" evidence="5">
    <location>
        <begin position="420"/>
        <end position="881"/>
    </location>
</feature>
<dbReference type="InterPro" id="IPR039426">
    <property type="entry name" value="TonB-dep_rcpt-like"/>
</dbReference>
<organism evidence="7 8">
    <name type="scientific">Pinibacter aurantiacus</name>
    <dbReference type="NCBI Taxonomy" id="2851599"/>
    <lineage>
        <taxon>Bacteria</taxon>
        <taxon>Pseudomonadati</taxon>
        <taxon>Bacteroidota</taxon>
        <taxon>Chitinophagia</taxon>
        <taxon>Chitinophagales</taxon>
        <taxon>Chitinophagaceae</taxon>
        <taxon>Pinibacter</taxon>
    </lineage>
</organism>
<comment type="subcellular location">
    <subcellularLocation>
        <location evidence="1">Cell outer membrane</location>
        <topology evidence="1">Multi-pass membrane protein</topology>
    </subcellularLocation>
</comment>
<dbReference type="EMBL" id="JAHSPG010000006">
    <property type="protein sequence ID" value="MBV4357529.1"/>
    <property type="molecule type" value="Genomic_DNA"/>
</dbReference>
<evidence type="ECO:0000259" key="6">
    <source>
        <dbReference type="Pfam" id="PF07715"/>
    </source>
</evidence>
<feature type="domain" description="TonB-dependent receptor plug" evidence="6">
    <location>
        <begin position="136"/>
        <end position="266"/>
    </location>
</feature>
<evidence type="ECO:0000256" key="1">
    <source>
        <dbReference type="PROSITE-ProRule" id="PRU01360"/>
    </source>
</evidence>
<evidence type="ECO:0000313" key="7">
    <source>
        <dbReference type="EMBL" id="MBV4357529.1"/>
    </source>
</evidence>
<dbReference type="InterPro" id="IPR000531">
    <property type="entry name" value="Beta-barrel_TonB"/>
</dbReference>
<reference evidence="7" key="1">
    <citation type="submission" date="2021-06" db="EMBL/GenBank/DDBJ databases">
        <authorList>
            <person name="Huq M.A."/>
        </authorList>
    </citation>
    <scope>NUCLEOTIDE SEQUENCE</scope>
    <source>
        <strain evidence="7">MAH-26</strain>
    </source>
</reference>
<keyword evidence="7" id="KW-0675">Receptor</keyword>
<comment type="caution">
    <text evidence="7">The sequence shown here is derived from an EMBL/GenBank/DDBJ whole genome shotgun (WGS) entry which is preliminary data.</text>
</comment>
<dbReference type="RefSeq" id="WP_217791173.1">
    <property type="nucleotide sequence ID" value="NZ_JAHSPG010000006.1"/>
</dbReference>
<dbReference type="GO" id="GO:0009279">
    <property type="term" value="C:cell outer membrane"/>
    <property type="evidence" value="ECO:0007669"/>
    <property type="project" value="UniProtKB-SubCell"/>
</dbReference>
<dbReference type="Proteomes" id="UP000812270">
    <property type="component" value="Unassembled WGS sequence"/>
</dbReference>
<sequence length="1008" mass="109459">MRLQLLKPPKAFLPLLFILQIFHPLFASAQDASGEVKGIVRGAKNEPLAGVSVVIRNAKTNFTSGTKTDSTGVFAFLHVPSGGPYNFNLSMIGYETQTLSGYSVKEGTTFSLSVTMKETAATLEQIMVVGYGTQKQKDLTGSVSAVTNKNFNQGAVLSPQQAIQGKLPGVNISQNSGKPGGSNTIRIRGGTSLTGSNDPLYVIDGVPISTSAGVSQANIRGNGTDVFDQEPTNPLMTLNPDDIESITVLKDASATAIYGSRGANGVIVITTKKGQAGSPKVSVGAMGGVSKVSKTLPVLSADQYRKTVKDLSLPLDDKGANTNWQDEIYRPAYLQDYNLAMSGGNNKTTYRASLGYGNQQGVMLGSDLKRANARININHSALNDRLTFDMRVNYGTTFSKSAPVSNTVGSESGTSMNYEAYVFNPTYPVYDSNGNYTFVPPYRVNPVSFSTDVIDELTNTRFLGNLSTTYKILRPLSINLNLGYTKQDIDRNSYIKKSNLLGAGLGGYASVQKLQDYSKLLETVLRYNNIFGKHSVDAIGGYSWQYFVNEGDRTSASGFLSDEFKWYSLQAAKTIQGVSTFKQSNTLISFYARVNYSFDDRFLVTGTIRRDGSSRFGEGNKWGTFPSGSVAWRISREKFFPAKIFNDLKVRASYGVTGNQEIGNLNSVTTLGATTTGYIVGGERVTVVLPQQYANPNLRWEQTAQFNAGIDFVILNNRLRGSVDFYNKKTTDLLLRLPVPSPTAVSTQLANVGSVQNRGVEVDLNGTVIDGNNFRWESSFNISFNRNKVLSLSNDQYKGNNIQIAPIQGAGLAGIYAQLIMPGQPLGTFYGKQFYGIKGGVEQLSANDTIIGNAQPNYIYGFTNTLSYKRFALNFTFRGSVGNDVYNMTANNLAYLNNLPGRNVMDIAVSSGVARDQPKKYSSRWIENGSFCRLDNVTLSYNIPVKGTFISNARAFITGTNLLMFTKYTGLDPEVNSEVSGTGVAPLGIDYLAYPRAKAISAGVNLSF</sequence>
<dbReference type="NCBIfam" id="TIGR04056">
    <property type="entry name" value="OMP_RagA_SusC"/>
    <property type="match status" value="1"/>
</dbReference>